<sequence>MVATTQNMVFFFMFTTTLLLANGDSQVPCYFIFGDSLMDNGNNNRLHTQAKVNFPPYGIDFPDGPTGRFSNGRNTADVIAQLLGFDKFIPPFATATRKEIVTGVNYAYGGGGIKDETAQHLGARISMDKQIKNHRITILRLSYLIGTGSIVETKQYLKKCIYTVGMGNNDYISNYFVPKYYNTSSVYTPGQYAEALVEQYSSQLQDLYQSGARMFGIFAAGYSGCTPGMMSEFGVTSCVDSVNSAVKLFNTRLNTTLNDLNNKLLDAKFILIGTSLDYPNDINVTDTPCCQSASTSSKGQCVRNQVPCSNRQNYYFWDAFHPTEKISVVAGTKAYEALSPFYAANAIALSKDKEARYISEA</sequence>
<gene>
    <name evidence="1" type="ORF">L1987_85469</name>
</gene>
<dbReference type="EMBL" id="CM042046">
    <property type="protein sequence ID" value="KAI3675873.1"/>
    <property type="molecule type" value="Genomic_DNA"/>
</dbReference>
<keyword evidence="2" id="KW-1185">Reference proteome</keyword>
<accession>A0ACB8XXB6</accession>
<proteinExistence type="predicted"/>
<dbReference type="Proteomes" id="UP001056120">
    <property type="component" value="Linkage Group LG29"/>
</dbReference>
<evidence type="ECO:0000313" key="2">
    <source>
        <dbReference type="Proteomes" id="UP001056120"/>
    </source>
</evidence>
<organism evidence="1 2">
    <name type="scientific">Smallanthus sonchifolius</name>
    <dbReference type="NCBI Taxonomy" id="185202"/>
    <lineage>
        <taxon>Eukaryota</taxon>
        <taxon>Viridiplantae</taxon>
        <taxon>Streptophyta</taxon>
        <taxon>Embryophyta</taxon>
        <taxon>Tracheophyta</taxon>
        <taxon>Spermatophyta</taxon>
        <taxon>Magnoliopsida</taxon>
        <taxon>eudicotyledons</taxon>
        <taxon>Gunneridae</taxon>
        <taxon>Pentapetalae</taxon>
        <taxon>asterids</taxon>
        <taxon>campanulids</taxon>
        <taxon>Asterales</taxon>
        <taxon>Asteraceae</taxon>
        <taxon>Asteroideae</taxon>
        <taxon>Heliantheae alliance</taxon>
        <taxon>Millerieae</taxon>
        <taxon>Smallanthus</taxon>
    </lineage>
</organism>
<protein>
    <submittedName>
        <fullName evidence="1">Uncharacterized protein</fullName>
    </submittedName>
</protein>
<reference evidence="2" key="1">
    <citation type="journal article" date="2022" name="Mol. Ecol. Resour.">
        <title>The genomes of chicory, endive, great burdock and yacon provide insights into Asteraceae palaeo-polyploidization history and plant inulin production.</title>
        <authorList>
            <person name="Fan W."/>
            <person name="Wang S."/>
            <person name="Wang H."/>
            <person name="Wang A."/>
            <person name="Jiang F."/>
            <person name="Liu H."/>
            <person name="Zhao H."/>
            <person name="Xu D."/>
            <person name="Zhang Y."/>
        </authorList>
    </citation>
    <scope>NUCLEOTIDE SEQUENCE [LARGE SCALE GENOMIC DNA]</scope>
    <source>
        <strain evidence="2">cv. Yunnan</strain>
    </source>
</reference>
<reference evidence="1 2" key="2">
    <citation type="journal article" date="2022" name="Mol. Ecol. Resour.">
        <title>The genomes of chicory, endive, great burdock and yacon provide insights into Asteraceae paleo-polyploidization history and plant inulin production.</title>
        <authorList>
            <person name="Fan W."/>
            <person name="Wang S."/>
            <person name="Wang H."/>
            <person name="Wang A."/>
            <person name="Jiang F."/>
            <person name="Liu H."/>
            <person name="Zhao H."/>
            <person name="Xu D."/>
            <person name="Zhang Y."/>
        </authorList>
    </citation>
    <scope>NUCLEOTIDE SEQUENCE [LARGE SCALE GENOMIC DNA]</scope>
    <source>
        <strain evidence="2">cv. Yunnan</strain>
        <tissue evidence="1">Leaves</tissue>
    </source>
</reference>
<name>A0ACB8XXB6_9ASTR</name>
<comment type="caution">
    <text evidence="1">The sequence shown here is derived from an EMBL/GenBank/DDBJ whole genome shotgun (WGS) entry which is preliminary data.</text>
</comment>
<evidence type="ECO:0000313" key="1">
    <source>
        <dbReference type="EMBL" id="KAI3675873.1"/>
    </source>
</evidence>